<feature type="chain" id="PRO_5013289402" description="Biotin-protein ligase N-terminal domain-containing protein" evidence="1">
    <location>
        <begin position="22"/>
        <end position="305"/>
    </location>
</feature>
<evidence type="ECO:0000313" key="4">
    <source>
        <dbReference type="Proteomes" id="UP000186804"/>
    </source>
</evidence>
<reference evidence="3 4" key="1">
    <citation type="submission" date="2016-10" db="EMBL/GenBank/DDBJ databases">
        <title>Reductive evolution of mitochondrial metabolism and differential evolution of invasion-related proteins in Cryptosporidium.</title>
        <authorList>
            <person name="Liu S."/>
            <person name="Roellig D.M."/>
            <person name="Guo Y."/>
            <person name="Li N."/>
            <person name="Frace M.A."/>
            <person name="Tang K."/>
            <person name="Zhang L."/>
            <person name="Feng Y."/>
            <person name="Xiao L."/>
        </authorList>
    </citation>
    <scope>NUCLEOTIDE SEQUENCE [LARGE SCALE GENOMIC DNA]</scope>
    <source>
        <strain evidence="3">30847</strain>
    </source>
</reference>
<keyword evidence="4" id="KW-1185">Reference proteome</keyword>
<dbReference type="InterPro" id="IPR019197">
    <property type="entry name" value="Biotin-prot_ligase_N"/>
</dbReference>
<dbReference type="OrthoDB" id="10250105at2759"/>
<comment type="caution">
    <text evidence="3">The sequence shown here is derived from an EMBL/GenBank/DDBJ whole genome shotgun (WGS) entry which is preliminary data.</text>
</comment>
<feature type="domain" description="Biotin-protein ligase N-terminal" evidence="2">
    <location>
        <begin position="43"/>
        <end position="296"/>
    </location>
</feature>
<evidence type="ECO:0000259" key="2">
    <source>
        <dbReference type="Pfam" id="PF09825"/>
    </source>
</evidence>
<keyword evidence="1" id="KW-0732">Signal</keyword>
<organism evidence="3 4">
    <name type="scientific">Cryptosporidium andersoni</name>
    <dbReference type="NCBI Taxonomy" id="117008"/>
    <lineage>
        <taxon>Eukaryota</taxon>
        <taxon>Sar</taxon>
        <taxon>Alveolata</taxon>
        <taxon>Apicomplexa</taxon>
        <taxon>Conoidasida</taxon>
        <taxon>Coccidia</taxon>
        <taxon>Eucoccidiorida</taxon>
        <taxon>Eimeriorina</taxon>
        <taxon>Cryptosporidiidae</taxon>
        <taxon>Cryptosporidium</taxon>
    </lineage>
</organism>
<dbReference type="EMBL" id="LRBS01000026">
    <property type="protein sequence ID" value="OII77829.1"/>
    <property type="molecule type" value="Genomic_DNA"/>
</dbReference>
<accession>A0A1J4MY31</accession>
<proteinExistence type="predicted"/>
<evidence type="ECO:0000256" key="1">
    <source>
        <dbReference type="SAM" id="SignalP"/>
    </source>
</evidence>
<dbReference type="AlphaFoldDB" id="A0A1J4MY31"/>
<dbReference type="VEuPathDB" id="CryptoDB:cand_013450"/>
<dbReference type="RefSeq" id="XP_067069675.1">
    <property type="nucleotide sequence ID" value="XM_067211580.1"/>
</dbReference>
<sequence length="305" mass="33438">MVRIYYLLLLSTGLLISLSAALNDKQNLRSYTVTSPISYSNNSVIVYGGQGTHNHTVKNTVLSLKNGFPHLKIFTLDLEQITTHNISSALLLVMPSGPKEEFSEVAPTLVPILVSYIREGGKYIGVNSGAAIFCQTLDFNNELINPPVAIYNGTCKGPIAPHNINDMSGSRAVQVELIGEGAPQFPSFYSHGSSYFLDLESSANCSPLANFMLPEGVSEPHLTFSKEGSKYPIIMKCSFGKGLVILTFLHIENNKFFLSKQTKKHPSDKHLKEVTECLSDMNTHTKSLYFLFSQIGISKPASGKK</sequence>
<evidence type="ECO:0000313" key="3">
    <source>
        <dbReference type="EMBL" id="OII77829.1"/>
    </source>
</evidence>
<protein>
    <recommendedName>
        <fullName evidence="2">Biotin-protein ligase N-terminal domain-containing protein</fullName>
    </recommendedName>
</protein>
<dbReference type="Proteomes" id="UP000186804">
    <property type="component" value="Unassembled WGS sequence"/>
</dbReference>
<dbReference type="GeneID" id="92365530"/>
<dbReference type="Pfam" id="PF09825">
    <property type="entry name" value="BPL_N"/>
    <property type="match status" value="1"/>
</dbReference>
<feature type="signal peptide" evidence="1">
    <location>
        <begin position="1"/>
        <end position="21"/>
    </location>
</feature>
<gene>
    <name evidence="3" type="ORF">cand_013450</name>
</gene>
<name>A0A1J4MY31_9CRYT</name>